<dbReference type="InterPro" id="IPR008040">
    <property type="entry name" value="Hydant_A_N"/>
</dbReference>
<evidence type="ECO:0000259" key="3">
    <source>
        <dbReference type="Pfam" id="PF19278"/>
    </source>
</evidence>
<dbReference type="Pfam" id="PF19278">
    <property type="entry name" value="Hydant_A_C"/>
    <property type="match status" value="1"/>
</dbReference>
<evidence type="ECO:0000313" key="4">
    <source>
        <dbReference type="EMBL" id="BCR03085.1"/>
    </source>
</evidence>
<dbReference type="InterPro" id="IPR002821">
    <property type="entry name" value="Hydantoinase_A"/>
</dbReference>
<reference evidence="4 5" key="2">
    <citation type="journal article" date="2021" name="Int. J. Syst. Evol. Microbiol.">
        <title>Isolation and Polyphasic Characterization of Desulfuromonas versatilis sp. Nov., an Electrogenic Bacteria Capable of Versatile Metabolism Isolated from a Graphene Oxide-Reducing Enrichment Culture.</title>
        <authorList>
            <person name="Xie L."/>
            <person name="Yoshida N."/>
            <person name="Ishii S."/>
            <person name="Meng L."/>
        </authorList>
    </citation>
    <scope>NUCLEOTIDE SEQUENCE [LARGE SCALE GENOMIC DNA]</scope>
    <source>
        <strain evidence="4 5">NIT-T3</strain>
    </source>
</reference>
<protein>
    <submittedName>
        <fullName evidence="4">N-methylhydantoinase A</fullName>
    </submittedName>
</protein>
<evidence type="ECO:0000259" key="2">
    <source>
        <dbReference type="Pfam" id="PF05378"/>
    </source>
</evidence>
<feature type="domain" description="Hydantoinase/oxoprolinase N-terminal" evidence="2">
    <location>
        <begin position="11"/>
        <end position="178"/>
    </location>
</feature>
<dbReference type="Pfam" id="PF01968">
    <property type="entry name" value="Hydantoinase_A"/>
    <property type="match status" value="1"/>
</dbReference>
<accession>A0ABN6DSF7</accession>
<gene>
    <name evidence="4" type="primary">hyuA</name>
    <name evidence="4" type="ORF">DESUT3_01540</name>
</gene>
<keyword evidence="5" id="KW-1185">Reference proteome</keyword>
<dbReference type="Pfam" id="PF05378">
    <property type="entry name" value="Hydant_A_N"/>
    <property type="match status" value="1"/>
</dbReference>
<dbReference type="InterPro" id="IPR049517">
    <property type="entry name" value="ACX-like_C"/>
</dbReference>
<dbReference type="Proteomes" id="UP001319827">
    <property type="component" value="Chromosome"/>
</dbReference>
<sequence length="660" mass="69660">MNSSAPNLSLLGVDTGGTFTDLVLVDGETVATWKLPSTPDDPSRAVLEGVRQLLGERPGLVFHGSTVATNALLEGKGARLALVVTEGFRDLLLIGRQNRPALYALHPVRHRALVSRELVVEAAERTLADGTVETPLVAEEIARVVAAAQATGCESVAICLLHSYANPGHEAALAAALEAAGLKVSASHQILPEYREFERASTTAVNAAVSPVMTRYLGRLQQGLGQSLLRIMQSNGGSIMAGTAGSEAVRTILSGPAGGMVGAFETARAAGFERIITFDMGGTSTDVGLCPGQIPFTAETVIADWPVKVPMIDIHTVGAGGGSIARLDAGGALRVGPESAGADPGPICYGRGEQVTVTDANLYLGRLLPERFLGGRMPLHLERCREGVEALARLAGIDPVHLAEGVLEVAEATMAGALRVVSVQRGHDPRDFALLPFGGAGGLHACALAEKLAIPRILIPVHPGLLSAVGLVLSDVIRDYSHSVLCSADTPQDALMGFYRPLEEQARADMAGEGIEGAALLLEHSLDLRYRGQSFEVNVPWEGDFAAAFHARHQELYGYQDEARELEIVTLRLRAVGRGPRPDLTLGHCSGDELQPAQAVAVILDGKASEIPLYQREELPCGVAFTGPALVVEETATHLVRPGWSVRVDQRANLVLEKKA</sequence>
<evidence type="ECO:0000313" key="5">
    <source>
        <dbReference type="Proteomes" id="UP001319827"/>
    </source>
</evidence>
<dbReference type="InterPro" id="IPR045079">
    <property type="entry name" value="Oxoprolinase-like"/>
</dbReference>
<dbReference type="PANTHER" id="PTHR11365">
    <property type="entry name" value="5-OXOPROLINASE RELATED"/>
    <property type="match status" value="1"/>
</dbReference>
<proteinExistence type="predicted"/>
<reference evidence="4 5" key="1">
    <citation type="journal article" date="2016" name="C (Basel)">
        <title>Selective Growth of and Electricity Production by Marine Exoelectrogenic Bacteria in Self-Aggregated Hydrogel of Microbially Reduced Graphene Oxide.</title>
        <authorList>
            <person name="Yoshida N."/>
            <person name="Goto Y."/>
            <person name="Miyata Y."/>
        </authorList>
    </citation>
    <scope>NUCLEOTIDE SEQUENCE [LARGE SCALE GENOMIC DNA]</scope>
    <source>
        <strain evidence="4 5">NIT-T3</strain>
    </source>
</reference>
<feature type="domain" description="Acetophenone carboxylase-like C-terminal" evidence="3">
    <location>
        <begin position="495"/>
        <end position="651"/>
    </location>
</feature>
<dbReference type="EMBL" id="AP024355">
    <property type="protein sequence ID" value="BCR03085.1"/>
    <property type="molecule type" value="Genomic_DNA"/>
</dbReference>
<name>A0ABN6DSF7_9BACT</name>
<organism evidence="4 5">
    <name type="scientific">Desulfuromonas versatilis</name>
    <dbReference type="NCBI Taxonomy" id="2802975"/>
    <lineage>
        <taxon>Bacteria</taxon>
        <taxon>Pseudomonadati</taxon>
        <taxon>Thermodesulfobacteriota</taxon>
        <taxon>Desulfuromonadia</taxon>
        <taxon>Desulfuromonadales</taxon>
        <taxon>Desulfuromonadaceae</taxon>
        <taxon>Desulfuromonas</taxon>
    </lineage>
</organism>
<evidence type="ECO:0000259" key="1">
    <source>
        <dbReference type="Pfam" id="PF01968"/>
    </source>
</evidence>
<feature type="domain" description="Hydantoinase A/oxoprolinase" evidence="1">
    <location>
        <begin position="199"/>
        <end position="479"/>
    </location>
</feature>
<dbReference type="RefSeq" id="WP_221250563.1">
    <property type="nucleotide sequence ID" value="NZ_AP024355.1"/>
</dbReference>
<dbReference type="PANTHER" id="PTHR11365:SF23">
    <property type="entry name" value="HYPOTHETICAL 5-OXOPROLINASE (EUROFUNG)-RELATED"/>
    <property type="match status" value="1"/>
</dbReference>